<evidence type="ECO:0000313" key="2">
    <source>
        <dbReference type="EMBL" id="CAB3239382.1"/>
    </source>
</evidence>
<dbReference type="OrthoDB" id="5585746at2759"/>
<sequence length="160" mass="18604">MKADAAEQNDMVTYLWNCLTLPEECVIDPSADPKLLYWGIGFLGLYLAFLLVIGPNSNYFWSLDSYQRQIDHYVAMVRSKVRRVQMDQRKLMSLQERSENQLKRSQQCNKAVVELRAALNRDLSSFKNLTKYFWNDGTLQPNSVGTWNAERREALEDVSD</sequence>
<comment type="caution">
    <text evidence="2">The sequence shown here is derived from an EMBL/GenBank/DDBJ whole genome shotgun (WGS) entry which is preliminary data.</text>
</comment>
<keyword evidence="1" id="KW-1133">Transmembrane helix</keyword>
<dbReference type="AlphaFoldDB" id="A0A8S0ZWZ7"/>
<gene>
    <name evidence="2" type="ORF">APLA_LOCUS8656</name>
</gene>
<organism evidence="2 3">
    <name type="scientific">Arctia plantaginis</name>
    <name type="common">Wood tiger moth</name>
    <name type="synonym">Phalaena plantaginis</name>
    <dbReference type="NCBI Taxonomy" id="874455"/>
    <lineage>
        <taxon>Eukaryota</taxon>
        <taxon>Metazoa</taxon>
        <taxon>Ecdysozoa</taxon>
        <taxon>Arthropoda</taxon>
        <taxon>Hexapoda</taxon>
        <taxon>Insecta</taxon>
        <taxon>Pterygota</taxon>
        <taxon>Neoptera</taxon>
        <taxon>Endopterygota</taxon>
        <taxon>Lepidoptera</taxon>
        <taxon>Glossata</taxon>
        <taxon>Ditrysia</taxon>
        <taxon>Noctuoidea</taxon>
        <taxon>Erebidae</taxon>
        <taxon>Arctiinae</taxon>
        <taxon>Arctia</taxon>
    </lineage>
</organism>
<dbReference type="EMBL" id="CADEBD010000308">
    <property type="protein sequence ID" value="CAB3239382.1"/>
    <property type="molecule type" value="Genomic_DNA"/>
</dbReference>
<evidence type="ECO:0000313" key="3">
    <source>
        <dbReference type="Proteomes" id="UP000494256"/>
    </source>
</evidence>
<proteinExistence type="predicted"/>
<reference evidence="2 3" key="1">
    <citation type="submission" date="2020-04" db="EMBL/GenBank/DDBJ databases">
        <authorList>
            <person name="Wallbank WR R."/>
            <person name="Pardo Diaz C."/>
            <person name="Kozak K."/>
            <person name="Martin S."/>
            <person name="Jiggins C."/>
            <person name="Moest M."/>
            <person name="Warren A I."/>
            <person name="Byers J.R.P. K."/>
            <person name="Montejo-Kovacevich G."/>
            <person name="Yen C E."/>
        </authorList>
    </citation>
    <scope>NUCLEOTIDE SEQUENCE [LARGE SCALE GENOMIC DNA]</scope>
</reference>
<accession>A0A8S0ZWZ7</accession>
<keyword evidence="1" id="KW-0472">Membrane</keyword>
<keyword evidence="1" id="KW-0812">Transmembrane</keyword>
<protein>
    <submittedName>
        <fullName evidence="2">Uncharacterized protein</fullName>
    </submittedName>
</protein>
<name>A0A8S0ZWZ7_ARCPL</name>
<evidence type="ECO:0000256" key="1">
    <source>
        <dbReference type="SAM" id="Phobius"/>
    </source>
</evidence>
<feature type="transmembrane region" description="Helical" evidence="1">
    <location>
        <begin position="35"/>
        <end position="53"/>
    </location>
</feature>
<dbReference type="Proteomes" id="UP000494256">
    <property type="component" value="Unassembled WGS sequence"/>
</dbReference>